<gene>
    <name evidence="7" type="ORF">Bpfe_007248</name>
</gene>
<proteinExistence type="predicted"/>
<evidence type="ECO:0000259" key="6">
    <source>
        <dbReference type="PROSITE" id="PS50262"/>
    </source>
</evidence>
<feature type="domain" description="G-protein coupled receptors family 1 profile" evidence="6">
    <location>
        <begin position="470"/>
        <end position="741"/>
    </location>
</feature>
<keyword evidence="2 5" id="KW-0812">Transmembrane</keyword>
<reference evidence="7" key="2">
    <citation type="submission" date="2023-04" db="EMBL/GenBank/DDBJ databases">
        <authorList>
            <person name="Bu L."/>
            <person name="Lu L."/>
            <person name="Laidemitt M.R."/>
            <person name="Zhang S.M."/>
            <person name="Mutuku M."/>
            <person name="Mkoji G."/>
            <person name="Steinauer M."/>
            <person name="Loker E.S."/>
        </authorList>
    </citation>
    <scope>NUCLEOTIDE SEQUENCE</scope>
    <source>
        <strain evidence="7">KasaAsao</strain>
        <tissue evidence="7">Whole Snail</tissue>
    </source>
</reference>
<dbReference type="GO" id="GO:0016020">
    <property type="term" value="C:membrane"/>
    <property type="evidence" value="ECO:0007669"/>
    <property type="project" value="UniProtKB-SubCell"/>
</dbReference>
<feature type="transmembrane region" description="Helical" evidence="5">
    <location>
        <begin position="723"/>
        <end position="744"/>
    </location>
</feature>
<sequence length="803" mass="96626">MRCPDRVRWDVPKDRVRWDVPKDRVRWDVPKDRVRWDVPKDRVRWDVPKDRVRWDVPKDRVRWDVPKDRVRWDVPKDRVRWDVPKDRVRWDVPKDRVRWDVPKDRVRWDVPKDRVRWDVPKDRVRWDVPKDRVRWDVPKDRVRWDVPKDRVRWDVPKDRVRWDVPKDRVRWDVPKDRVRWDVPKDRVRWDVPKDRVRWDVPKDRVRWDVPKDRVRWDVPKDRVRWDVPKDRVRWDVPKDRVRWDVPKDRVRWDVPKDRVRWDVPKDRVRWDVPKDRVRWDVPKDRVRWDVPKDRVRWDVPKDRVRWDVPKDRVRWDVPKDRVRWDVPKDRVRWDVPKDRVRWDVPKDRVRWDVPKDRVRWDVPKDRVRWDVPKDRVRWDVPKDRVRWDVPKDRSCKNQQKTIILFSGYQNPPSLERSLYQNMNKTSIQFPDTLFLHDIPISAVSNDQLSIFLVIVRVIVTQGLCILGVVTNVLCIVTFVAQGLRDTVNTGLLALAVSDLLSLVTLSWLSVLHTPDFSSRDLPFIPLEIGYLTAGWPHVFFTRITTWITVYITLERCFCIAAPMKVKAVFTPRRTVMYIVGVYLVMLASVFPIYFTARFANKFVSQKNITLQGIVFISDRNDIETVSFHINNILPLTAFILIMVGTAILTRKLQQISKWRLKTSSVNRSEEMLSRDTKIVKMIVSLSTIFILCYLPGTLVFIWMMLDPELRIDGQHSHLFEAAFATLFLLEALNSSVSIFVYLGTSTKFRQTFLKMFFKSIKSQPDPTASNVSVKQTSAQSETHERTIFKLNNDCLKKNTICIC</sequence>
<feature type="transmembrane region" description="Helical" evidence="5">
    <location>
        <begin position="574"/>
        <end position="594"/>
    </location>
</feature>
<dbReference type="Gene3D" id="1.20.1070.10">
    <property type="entry name" value="Rhodopsin 7-helix transmembrane proteins"/>
    <property type="match status" value="1"/>
</dbReference>
<protein>
    <submittedName>
        <fullName evidence="7">Allatostatin-A receptor</fullName>
    </submittedName>
</protein>
<dbReference type="InterPro" id="IPR052954">
    <property type="entry name" value="GPCR-Ligand_Int"/>
</dbReference>
<reference evidence="7" key="1">
    <citation type="journal article" date="2023" name="PLoS Negl. Trop. Dis.">
        <title>A genome sequence for Biomphalaria pfeifferi, the major vector snail for the human-infecting parasite Schistosoma mansoni.</title>
        <authorList>
            <person name="Bu L."/>
            <person name="Lu L."/>
            <person name="Laidemitt M.R."/>
            <person name="Zhang S.M."/>
            <person name="Mutuku M."/>
            <person name="Mkoji G."/>
            <person name="Steinauer M."/>
            <person name="Loker E.S."/>
        </authorList>
    </citation>
    <scope>NUCLEOTIDE SEQUENCE</scope>
    <source>
        <strain evidence="7">KasaAsao</strain>
    </source>
</reference>
<dbReference type="Proteomes" id="UP001233172">
    <property type="component" value="Unassembled WGS sequence"/>
</dbReference>
<dbReference type="SUPFAM" id="SSF81321">
    <property type="entry name" value="Family A G protein-coupled receptor-like"/>
    <property type="match status" value="1"/>
</dbReference>
<feature type="transmembrane region" description="Helical" evidence="5">
    <location>
        <begin position="450"/>
        <end position="479"/>
    </location>
</feature>
<evidence type="ECO:0000313" key="7">
    <source>
        <dbReference type="EMBL" id="KAK0063607.1"/>
    </source>
</evidence>
<dbReference type="CDD" id="cd14978">
    <property type="entry name" value="7tmA_FMRFamide_R-like"/>
    <property type="match status" value="1"/>
</dbReference>
<comment type="caution">
    <text evidence="7">The sequence shown here is derived from an EMBL/GenBank/DDBJ whole genome shotgun (WGS) entry which is preliminary data.</text>
</comment>
<keyword evidence="3 5" id="KW-1133">Transmembrane helix</keyword>
<evidence type="ECO:0000256" key="4">
    <source>
        <dbReference type="ARBA" id="ARBA00023136"/>
    </source>
</evidence>
<evidence type="ECO:0000256" key="3">
    <source>
        <dbReference type="ARBA" id="ARBA00022989"/>
    </source>
</evidence>
<evidence type="ECO:0000256" key="1">
    <source>
        <dbReference type="ARBA" id="ARBA00004370"/>
    </source>
</evidence>
<keyword evidence="8" id="KW-1185">Reference proteome</keyword>
<accession>A0AAD8C0R2</accession>
<evidence type="ECO:0000256" key="2">
    <source>
        <dbReference type="ARBA" id="ARBA00022692"/>
    </source>
</evidence>
<keyword evidence="7" id="KW-0675">Receptor</keyword>
<feature type="transmembrane region" description="Helical" evidence="5">
    <location>
        <begin position="681"/>
        <end position="703"/>
    </location>
</feature>
<keyword evidence="4 5" id="KW-0472">Membrane</keyword>
<comment type="subcellular location">
    <subcellularLocation>
        <location evidence="1">Membrane</location>
    </subcellularLocation>
</comment>
<dbReference type="EMBL" id="JASAOG010000021">
    <property type="protein sequence ID" value="KAK0063607.1"/>
    <property type="molecule type" value="Genomic_DNA"/>
</dbReference>
<dbReference type="GO" id="GO:0004930">
    <property type="term" value="F:G protein-coupled receptor activity"/>
    <property type="evidence" value="ECO:0007669"/>
    <property type="project" value="InterPro"/>
</dbReference>
<name>A0AAD8C0R2_BIOPF</name>
<dbReference type="InterPro" id="IPR017452">
    <property type="entry name" value="GPCR_Rhodpsn_7TM"/>
</dbReference>
<dbReference type="InterPro" id="IPR000276">
    <property type="entry name" value="GPCR_Rhodpsn"/>
</dbReference>
<dbReference type="AlphaFoldDB" id="A0AAD8C0R2"/>
<evidence type="ECO:0000313" key="8">
    <source>
        <dbReference type="Proteomes" id="UP001233172"/>
    </source>
</evidence>
<feature type="transmembrane region" description="Helical" evidence="5">
    <location>
        <begin position="632"/>
        <end position="649"/>
    </location>
</feature>
<dbReference type="PANTHER" id="PTHR46641:SF2">
    <property type="entry name" value="FMRFAMIDE RECEPTOR"/>
    <property type="match status" value="1"/>
</dbReference>
<dbReference type="PROSITE" id="PS50262">
    <property type="entry name" value="G_PROTEIN_RECEP_F1_2"/>
    <property type="match status" value="1"/>
</dbReference>
<dbReference type="Pfam" id="PF00001">
    <property type="entry name" value="7tm_1"/>
    <property type="match status" value="1"/>
</dbReference>
<feature type="transmembrane region" description="Helical" evidence="5">
    <location>
        <begin position="491"/>
        <end position="510"/>
    </location>
</feature>
<feature type="transmembrane region" description="Helical" evidence="5">
    <location>
        <begin position="530"/>
        <end position="553"/>
    </location>
</feature>
<evidence type="ECO:0000256" key="5">
    <source>
        <dbReference type="SAM" id="Phobius"/>
    </source>
</evidence>
<dbReference type="PANTHER" id="PTHR46641">
    <property type="entry name" value="FMRFAMIDE RECEPTOR-RELATED"/>
    <property type="match status" value="1"/>
</dbReference>
<organism evidence="7 8">
    <name type="scientific">Biomphalaria pfeifferi</name>
    <name type="common">Bloodfluke planorb</name>
    <name type="synonym">Freshwater snail</name>
    <dbReference type="NCBI Taxonomy" id="112525"/>
    <lineage>
        <taxon>Eukaryota</taxon>
        <taxon>Metazoa</taxon>
        <taxon>Spiralia</taxon>
        <taxon>Lophotrochozoa</taxon>
        <taxon>Mollusca</taxon>
        <taxon>Gastropoda</taxon>
        <taxon>Heterobranchia</taxon>
        <taxon>Euthyneura</taxon>
        <taxon>Panpulmonata</taxon>
        <taxon>Hygrophila</taxon>
        <taxon>Lymnaeoidea</taxon>
        <taxon>Planorbidae</taxon>
        <taxon>Biomphalaria</taxon>
    </lineage>
</organism>
<dbReference type="PRINTS" id="PR00237">
    <property type="entry name" value="GPCRRHODOPSN"/>
</dbReference>